<keyword evidence="2" id="KW-1185">Reference proteome</keyword>
<name>A0ABN7RVP3_OIKDI</name>
<dbReference type="Pfam" id="PF00106">
    <property type="entry name" value="adh_short"/>
    <property type="match status" value="1"/>
</dbReference>
<dbReference type="PANTHER" id="PTHR44147">
    <property type="entry name" value="DEHYDROGENASE/REDUCTASE SDR FAMILY MEMBER 1"/>
    <property type="match status" value="1"/>
</dbReference>
<dbReference type="PANTHER" id="PTHR44147:SF2">
    <property type="entry name" value="DEHYDROGENASE_REDUCTASE SDR FAMILY MEMBER 1"/>
    <property type="match status" value="1"/>
</dbReference>
<dbReference type="Proteomes" id="UP001158576">
    <property type="component" value="Chromosome PAR"/>
</dbReference>
<gene>
    <name evidence="1" type="ORF">OKIOD_LOCUS3009</name>
</gene>
<protein>
    <submittedName>
        <fullName evidence="1">Oidioi.mRNA.OKI2018_I69.PAR.g11451.t1.cds</fullName>
    </submittedName>
</protein>
<dbReference type="PRINTS" id="PR00081">
    <property type="entry name" value="GDHRDH"/>
</dbReference>
<evidence type="ECO:0000313" key="1">
    <source>
        <dbReference type="EMBL" id="CAG5087078.1"/>
    </source>
</evidence>
<dbReference type="InterPro" id="IPR036291">
    <property type="entry name" value="NAD(P)-bd_dom_sf"/>
</dbReference>
<dbReference type="Gene3D" id="3.40.50.720">
    <property type="entry name" value="NAD(P)-binding Rossmann-like Domain"/>
    <property type="match status" value="1"/>
</dbReference>
<organism evidence="1 2">
    <name type="scientific">Oikopleura dioica</name>
    <name type="common">Tunicate</name>
    <dbReference type="NCBI Taxonomy" id="34765"/>
    <lineage>
        <taxon>Eukaryota</taxon>
        <taxon>Metazoa</taxon>
        <taxon>Chordata</taxon>
        <taxon>Tunicata</taxon>
        <taxon>Appendicularia</taxon>
        <taxon>Copelata</taxon>
        <taxon>Oikopleuridae</taxon>
        <taxon>Oikopleura</taxon>
    </lineage>
</organism>
<proteinExistence type="predicted"/>
<reference evidence="1 2" key="1">
    <citation type="submission" date="2021-04" db="EMBL/GenBank/DDBJ databases">
        <authorList>
            <person name="Bliznina A."/>
        </authorList>
    </citation>
    <scope>NUCLEOTIDE SEQUENCE [LARGE SCALE GENOMIC DNA]</scope>
</reference>
<dbReference type="EMBL" id="OU015568">
    <property type="protein sequence ID" value="CAG5087078.1"/>
    <property type="molecule type" value="Genomic_DNA"/>
</dbReference>
<sequence length="320" mass="34680">MALAGRITLVTGASRGIGRGCAKALADQGATVYITGRKLETLSQTAKEIGGDVVPVVCDHSDDDQVEKLFKQIDSDNAGRLDMIVNNCYAAVTTLLGKDSAQAVDKFWEQPPQIWDTVNNVGLRANYIASVYAARLMVPRGAGLIVNMSSPGGLTYLFNTAYGVGKAAQDRMAQDFNVELRGTGVKALSIWPGAVKTELIVENILESDSDQHHIQAAKKGFEKGQTPEWVGKTVAALLTDPNIDSKAGRVIWCHDIADEFDIKEVDGSHVTSIRSLRNSIAASYMARKVDAPAFLSLIPETLLIPSWLFKIGLWMRGNKF</sequence>
<evidence type="ECO:0000313" key="2">
    <source>
        <dbReference type="Proteomes" id="UP001158576"/>
    </source>
</evidence>
<dbReference type="SUPFAM" id="SSF51735">
    <property type="entry name" value="NAD(P)-binding Rossmann-fold domains"/>
    <property type="match status" value="1"/>
</dbReference>
<accession>A0ABN7RVP3</accession>
<dbReference type="InterPro" id="IPR002347">
    <property type="entry name" value="SDR_fam"/>
</dbReference>